<evidence type="ECO:0000256" key="1">
    <source>
        <dbReference type="ARBA" id="ARBA00001164"/>
    </source>
</evidence>
<feature type="domain" description="N-(5'phosphoribosyl) anthranilate isomerase (PRAI)" evidence="10">
    <location>
        <begin position="4"/>
        <end position="200"/>
    </location>
</feature>
<evidence type="ECO:0000256" key="6">
    <source>
        <dbReference type="ARBA" id="ARBA00022822"/>
    </source>
</evidence>
<dbReference type="PANTHER" id="PTHR42894">
    <property type="entry name" value="N-(5'-PHOSPHORIBOSYL)ANTHRANILATE ISOMERASE"/>
    <property type="match status" value="1"/>
</dbReference>
<sequence length="223" mass="25134">MKTKICGIQSVVDAQIVIQASADYIGLNFVRSSKRRVNMDTARQIIQLTHSMPSDIKTVGVFQNQTSDYVNMVADNLDLDFVQLHGDETPEFCTRIERSIIKTFSLEPRFDVEKISRYMNKYKVAHFLVDRQVQGEGEPLPVDQLRELAKRTPFFLAGGLTPNNVTSIARTVNPFGLDVAGGVEREGQIDKKKVNEFVKNLLNLPSIPSLPRRGLKRGGEHYI</sequence>
<dbReference type="InterPro" id="IPR013785">
    <property type="entry name" value="Aldolase_TIM"/>
</dbReference>
<evidence type="ECO:0000313" key="12">
    <source>
        <dbReference type="Proteomes" id="UP000231383"/>
    </source>
</evidence>
<dbReference type="HAMAP" id="MF_00135">
    <property type="entry name" value="PRAI"/>
    <property type="match status" value="1"/>
</dbReference>
<keyword evidence="6 9" id="KW-0822">Tryptophan biosynthesis</keyword>
<dbReference type="Pfam" id="PF00697">
    <property type="entry name" value="PRAI"/>
    <property type="match status" value="1"/>
</dbReference>
<comment type="pathway">
    <text evidence="2 9">Amino-acid biosynthesis; L-tryptophan biosynthesis; L-tryptophan from chorismate: step 3/5.</text>
</comment>
<evidence type="ECO:0000256" key="3">
    <source>
        <dbReference type="ARBA" id="ARBA00012572"/>
    </source>
</evidence>
<keyword evidence="5 9" id="KW-0028">Amino-acid biosynthesis</keyword>
<dbReference type="GO" id="GO:0000162">
    <property type="term" value="P:L-tryptophan biosynthetic process"/>
    <property type="evidence" value="ECO:0007669"/>
    <property type="project" value="UniProtKB-UniRule"/>
</dbReference>
<comment type="caution">
    <text evidence="11">The sequence shown here is derived from an EMBL/GenBank/DDBJ whole genome shotgun (WGS) entry which is preliminary data.</text>
</comment>
<evidence type="ECO:0000256" key="9">
    <source>
        <dbReference type="HAMAP-Rule" id="MF_00135"/>
    </source>
</evidence>
<organism evidence="11 12">
    <name type="scientific">Candidatus Roizmanbacteria bacterium CG_4_9_14_0_2_um_filter_39_13</name>
    <dbReference type="NCBI Taxonomy" id="1974839"/>
    <lineage>
        <taxon>Bacteria</taxon>
        <taxon>Candidatus Roizmaniibacteriota</taxon>
    </lineage>
</organism>
<dbReference type="GO" id="GO:0004640">
    <property type="term" value="F:phosphoribosylanthranilate isomerase activity"/>
    <property type="evidence" value="ECO:0007669"/>
    <property type="project" value="UniProtKB-UniRule"/>
</dbReference>
<dbReference type="CDD" id="cd00405">
    <property type="entry name" value="PRAI"/>
    <property type="match status" value="1"/>
</dbReference>
<evidence type="ECO:0000256" key="5">
    <source>
        <dbReference type="ARBA" id="ARBA00022605"/>
    </source>
</evidence>
<dbReference type="InterPro" id="IPR044643">
    <property type="entry name" value="TrpF_fam"/>
</dbReference>
<dbReference type="EMBL" id="PFSC01000159">
    <property type="protein sequence ID" value="PJC30344.1"/>
    <property type="molecule type" value="Genomic_DNA"/>
</dbReference>
<evidence type="ECO:0000313" key="11">
    <source>
        <dbReference type="EMBL" id="PJC30344.1"/>
    </source>
</evidence>
<evidence type="ECO:0000256" key="2">
    <source>
        <dbReference type="ARBA" id="ARBA00004664"/>
    </source>
</evidence>
<comment type="similarity">
    <text evidence="9">Belongs to the TrpF family.</text>
</comment>
<name>A0A2M8EWT7_9BACT</name>
<evidence type="ECO:0000256" key="7">
    <source>
        <dbReference type="ARBA" id="ARBA00023141"/>
    </source>
</evidence>
<accession>A0A2M8EWT7</accession>
<dbReference type="SUPFAM" id="SSF51366">
    <property type="entry name" value="Ribulose-phoshate binding barrel"/>
    <property type="match status" value="1"/>
</dbReference>
<dbReference type="EC" id="5.3.1.24" evidence="3 9"/>
<keyword evidence="8 9" id="KW-0413">Isomerase</keyword>
<dbReference type="InterPro" id="IPR001240">
    <property type="entry name" value="PRAI_dom"/>
</dbReference>
<dbReference type="UniPathway" id="UPA00035">
    <property type="reaction ID" value="UER00042"/>
</dbReference>
<evidence type="ECO:0000256" key="4">
    <source>
        <dbReference type="ARBA" id="ARBA00022272"/>
    </source>
</evidence>
<dbReference type="PANTHER" id="PTHR42894:SF1">
    <property type="entry name" value="N-(5'-PHOSPHORIBOSYL)ANTHRANILATE ISOMERASE"/>
    <property type="match status" value="1"/>
</dbReference>
<reference evidence="12" key="1">
    <citation type="submission" date="2017-09" db="EMBL/GenBank/DDBJ databases">
        <title>Depth-based differentiation of microbial function through sediment-hosted aquifers and enrichment of novel symbionts in the deep terrestrial subsurface.</title>
        <authorList>
            <person name="Probst A.J."/>
            <person name="Ladd B."/>
            <person name="Jarett J.K."/>
            <person name="Geller-Mcgrath D.E."/>
            <person name="Sieber C.M.K."/>
            <person name="Emerson J.B."/>
            <person name="Anantharaman K."/>
            <person name="Thomas B.C."/>
            <person name="Malmstrom R."/>
            <person name="Stieglmeier M."/>
            <person name="Klingl A."/>
            <person name="Woyke T."/>
            <person name="Ryan C.M."/>
            <person name="Banfield J.F."/>
        </authorList>
    </citation>
    <scope>NUCLEOTIDE SEQUENCE [LARGE SCALE GENOMIC DNA]</scope>
</reference>
<proteinExistence type="inferred from homology"/>
<dbReference type="Gene3D" id="3.20.20.70">
    <property type="entry name" value="Aldolase class I"/>
    <property type="match status" value="1"/>
</dbReference>
<gene>
    <name evidence="9" type="primary">trpF</name>
    <name evidence="11" type="ORF">CO051_06250</name>
</gene>
<dbReference type="AlphaFoldDB" id="A0A2M8EWT7"/>
<evidence type="ECO:0000259" key="10">
    <source>
        <dbReference type="Pfam" id="PF00697"/>
    </source>
</evidence>
<dbReference type="Proteomes" id="UP000231383">
    <property type="component" value="Unassembled WGS sequence"/>
</dbReference>
<keyword evidence="7 9" id="KW-0057">Aromatic amino acid biosynthesis</keyword>
<dbReference type="InterPro" id="IPR011060">
    <property type="entry name" value="RibuloseP-bd_barrel"/>
</dbReference>
<comment type="catalytic activity">
    <reaction evidence="1 9">
        <text>N-(5-phospho-beta-D-ribosyl)anthranilate = 1-(2-carboxyphenylamino)-1-deoxy-D-ribulose 5-phosphate</text>
        <dbReference type="Rhea" id="RHEA:21540"/>
        <dbReference type="ChEBI" id="CHEBI:18277"/>
        <dbReference type="ChEBI" id="CHEBI:58613"/>
        <dbReference type="EC" id="5.3.1.24"/>
    </reaction>
</comment>
<protein>
    <recommendedName>
        <fullName evidence="4 9">N-(5'-phosphoribosyl)anthranilate isomerase</fullName>
        <shortName evidence="9">PRAI</shortName>
        <ecNumber evidence="3 9">5.3.1.24</ecNumber>
    </recommendedName>
</protein>
<evidence type="ECO:0000256" key="8">
    <source>
        <dbReference type="ARBA" id="ARBA00023235"/>
    </source>
</evidence>